<keyword evidence="7" id="KW-1185">Reference proteome</keyword>
<dbReference type="Gene3D" id="3.40.50.720">
    <property type="entry name" value="NAD(P)-binding Rossmann-like Domain"/>
    <property type="match status" value="1"/>
</dbReference>
<dbReference type="InterPro" id="IPR036291">
    <property type="entry name" value="NAD(P)-bd_dom_sf"/>
</dbReference>
<gene>
    <name evidence="6" type="ORF">DVH24_002347</name>
</gene>
<sequence>MTRDDLFNINVGTIKGLTTAIAKYCPNVLINMISNPVNSTVPITAEVLKKIGKHHSGAHSDEHHHHLWTVPPPFLTSRQAPSGKGKPCLGRTRWMIHQT</sequence>
<dbReference type="GO" id="GO:0005739">
    <property type="term" value="C:mitochondrion"/>
    <property type="evidence" value="ECO:0007669"/>
    <property type="project" value="TreeGrafter"/>
</dbReference>
<feature type="domain" description="Lactate/malate dehydrogenase N-terminal" evidence="5">
    <location>
        <begin position="1"/>
        <end position="55"/>
    </location>
</feature>
<dbReference type="Gramene" id="mRNA:MD13G0228900">
    <property type="protein sequence ID" value="mRNA:MD13G0228900"/>
    <property type="gene ID" value="MD13G0228900"/>
</dbReference>
<keyword evidence="2" id="KW-0816">Tricarboxylic acid cycle</keyword>
<dbReference type="PANTHER" id="PTHR11540">
    <property type="entry name" value="MALATE AND LACTATE DEHYDROGENASE"/>
    <property type="match status" value="1"/>
</dbReference>
<evidence type="ECO:0000259" key="5">
    <source>
        <dbReference type="Pfam" id="PF00056"/>
    </source>
</evidence>
<dbReference type="SMR" id="A0A498I7F9"/>
<dbReference type="SUPFAM" id="SSF51735">
    <property type="entry name" value="NAD(P)-binding Rossmann-fold domains"/>
    <property type="match status" value="1"/>
</dbReference>
<protein>
    <recommendedName>
        <fullName evidence="1">malate dehydrogenase</fullName>
        <ecNumber evidence="1">1.1.1.37</ecNumber>
    </recommendedName>
</protein>
<evidence type="ECO:0000313" key="7">
    <source>
        <dbReference type="Proteomes" id="UP000290289"/>
    </source>
</evidence>
<dbReference type="STRING" id="3750.A0A498I7F9"/>
<evidence type="ECO:0000313" key="6">
    <source>
        <dbReference type="EMBL" id="RXH78829.1"/>
    </source>
</evidence>
<accession>A0A498I7F9</accession>
<dbReference type="EMBL" id="RDQH01000339">
    <property type="protein sequence ID" value="RXH78829.1"/>
    <property type="molecule type" value="Genomic_DNA"/>
</dbReference>
<reference evidence="6 7" key="1">
    <citation type="submission" date="2018-10" db="EMBL/GenBank/DDBJ databases">
        <title>A high-quality apple genome assembly.</title>
        <authorList>
            <person name="Hu J."/>
        </authorList>
    </citation>
    <scope>NUCLEOTIDE SEQUENCE [LARGE SCALE GENOMIC DNA]</scope>
    <source>
        <strain evidence="7">cv. HFTH1</strain>
        <tissue evidence="6">Young leaf</tissue>
    </source>
</reference>
<dbReference type="Pfam" id="PF00056">
    <property type="entry name" value="Ldh_1_N"/>
    <property type="match status" value="1"/>
</dbReference>
<comment type="caution">
    <text evidence="6">The sequence shown here is derived from an EMBL/GenBank/DDBJ whole genome shotgun (WGS) entry which is preliminary data.</text>
</comment>
<organism evidence="6 7">
    <name type="scientific">Malus domestica</name>
    <name type="common">Apple</name>
    <name type="synonym">Pyrus malus</name>
    <dbReference type="NCBI Taxonomy" id="3750"/>
    <lineage>
        <taxon>Eukaryota</taxon>
        <taxon>Viridiplantae</taxon>
        <taxon>Streptophyta</taxon>
        <taxon>Embryophyta</taxon>
        <taxon>Tracheophyta</taxon>
        <taxon>Spermatophyta</taxon>
        <taxon>Magnoliopsida</taxon>
        <taxon>eudicotyledons</taxon>
        <taxon>Gunneridae</taxon>
        <taxon>Pentapetalae</taxon>
        <taxon>rosids</taxon>
        <taxon>fabids</taxon>
        <taxon>Rosales</taxon>
        <taxon>Rosaceae</taxon>
        <taxon>Amygdaloideae</taxon>
        <taxon>Maleae</taxon>
        <taxon>Malus</taxon>
    </lineage>
</organism>
<dbReference type="InterPro" id="IPR001236">
    <property type="entry name" value="Lactate/malate_DH_N"/>
</dbReference>
<evidence type="ECO:0000256" key="2">
    <source>
        <dbReference type="ARBA" id="ARBA00022532"/>
    </source>
</evidence>
<dbReference type="GO" id="GO:0030060">
    <property type="term" value="F:L-malate dehydrogenase (NAD+) activity"/>
    <property type="evidence" value="ECO:0007669"/>
    <property type="project" value="UniProtKB-EC"/>
</dbReference>
<dbReference type="Proteomes" id="UP000290289">
    <property type="component" value="Chromosome 13"/>
</dbReference>
<dbReference type="GO" id="GO:0006099">
    <property type="term" value="P:tricarboxylic acid cycle"/>
    <property type="evidence" value="ECO:0007669"/>
    <property type="project" value="UniProtKB-KW"/>
</dbReference>
<evidence type="ECO:0000256" key="4">
    <source>
        <dbReference type="ARBA" id="ARBA00023027"/>
    </source>
</evidence>
<dbReference type="EC" id="1.1.1.37" evidence="1"/>
<name>A0A498I7F9_MALDO</name>
<evidence type="ECO:0000256" key="3">
    <source>
        <dbReference type="ARBA" id="ARBA00023002"/>
    </source>
</evidence>
<dbReference type="AlphaFoldDB" id="A0A498I7F9"/>
<evidence type="ECO:0000256" key="1">
    <source>
        <dbReference type="ARBA" id="ARBA00012995"/>
    </source>
</evidence>
<proteinExistence type="predicted"/>
<keyword evidence="4" id="KW-0520">NAD</keyword>
<keyword evidence="3" id="KW-0560">Oxidoreductase</keyword>
<dbReference type="PANTHER" id="PTHR11540:SF58">
    <property type="entry name" value="MALATE DEHYDROGENASE 1, MITOCHONDRIAL-RELATED"/>
    <property type="match status" value="1"/>
</dbReference>